<evidence type="ECO:0000256" key="3">
    <source>
        <dbReference type="ARBA" id="ARBA00022490"/>
    </source>
</evidence>
<keyword evidence="6" id="KW-0498">Mitosis</keyword>
<dbReference type="GO" id="GO:0005829">
    <property type="term" value="C:cytosol"/>
    <property type="evidence" value="ECO:0007669"/>
    <property type="project" value="TreeGrafter"/>
</dbReference>
<protein>
    <recommendedName>
        <fullName evidence="13">HAUS augmin-like complex subunit 1</fullName>
    </recommendedName>
</protein>
<evidence type="ECO:0000256" key="5">
    <source>
        <dbReference type="ARBA" id="ARBA00022701"/>
    </source>
</evidence>
<sequence length="283" mass="31723">MDEDWTASHFSPSKARQQRALAKDWEYVQVWLGRKFAPKPVPSFERNEDTLKALLELASFNDAADEELALISAVHADALKELQDVQNNDDLIETITGALTDDGHESLNALAELSVGLNAPNVHPQTLAKNAVDLTEAEFDIEQQCRQAKAIAGYLEAELERLGEVENDLKSDAFTAPSELGSKTLDWTRGTKQLKAKVTEYRDRLNSLSDAVPDKPNINELINAENHLASLKKRLMGLEKDVKSFVGLPHDKDLARFKVAEANQELQDLRKKRDHRFEALVEK</sequence>
<comment type="subcellular location">
    <subcellularLocation>
        <location evidence="1">Cytoplasm</location>
        <location evidence="1">Cytoskeleton</location>
        <location evidence="1">Spindle</location>
    </subcellularLocation>
</comment>
<dbReference type="Pfam" id="PF25762">
    <property type="entry name" value="HAUS1"/>
    <property type="match status" value="1"/>
</dbReference>
<dbReference type="Proteomes" id="UP000800092">
    <property type="component" value="Unassembled WGS sequence"/>
</dbReference>
<keyword evidence="8" id="KW-0206">Cytoskeleton</keyword>
<evidence type="ECO:0000313" key="12">
    <source>
        <dbReference type="Proteomes" id="UP000800092"/>
    </source>
</evidence>
<keyword evidence="3" id="KW-0963">Cytoplasm</keyword>
<dbReference type="PANTHER" id="PTHR31570:SF1">
    <property type="entry name" value="HAUS AUGMIN-LIKE COMPLEX SUBUNIT 1"/>
    <property type="match status" value="1"/>
</dbReference>
<keyword evidence="9" id="KW-0131">Cell cycle</keyword>
<proteinExistence type="inferred from homology"/>
<evidence type="ECO:0000256" key="7">
    <source>
        <dbReference type="ARBA" id="ARBA00023054"/>
    </source>
</evidence>
<dbReference type="GO" id="GO:0005874">
    <property type="term" value="C:microtubule"/>
    <property type="evidence" value="ECO:0007669"/>
    <property type="project" value="UniProtKB-KW"/>
</dbReference>
<dbReference type="InterPro" id="IPR026243">
    <property type="entry name" value="HAUS1"/>
</dbReference>
<accession>A0A6A6HH75</accession>
<feature type="coiled-coil region" evidence="10">
    <location>
        <begin position="191"/>
        <end position="272"/>
    </location>
</feature>
<evidence type="ECO:0000256" key="1">
    <source>
        <dbReference type="ARBA" id="ARBA00004186"/>
    </source>
</evidence>
<dbReference type="OrthoDB" id="5372507at2759"/>
<evidence type="ECO:0000256" key="9">
    <source>
        <dbReference type="ARBA" id="ARBA00023306"/>
    </source>
</evidence>
<keyword evidence="7 10" id="KW-0175">Coiled coil</keyword>
<dbReference type="GO" id="GO:0051225">
    <property type="term" value="P:spindle assembly"/>
    <property type="evidence" value="ECO:0007669"/>
    <property type="project" value="InterPro"/>
</dbReference>
<dbReference type="GO" id="GO:0051301">
    <property type="term" value="P:cell division"/>
    <property type="evidence" value="ECO:0007669"/>
    <property type="project" value="UniProtKB-KW"/>
</dbReference>
<dbReference type="AlphaFoldDB" id="A0A6A6HH75"/>
<evidence type="ECO:0000256" key="4">
    <source>
        <dbReference type="ARBA" id="ARBA00022618"/>
    </source>
</evidence>
<name>A0A6A6HH75_VIRVR</name>
<comment type="similarity">
    <text evidence="2">Belongs to the HAUS1 family.</text>
</comment>
<organism evidence="11 12">
    <name type="scientific">Viridothelium virens</name>
    <name type="common">Speckled blister lichen</name>
    <name type="synonym">Trypethelium virens</name>
    <dbReference type="NCBI Taxonomy" id="1048519"/>
    <lineage>
        <taxon>Eukaryota</taxon>
        <taxon>Fungi</taxon>
        <taxon>Dikarya</taxon>
        <taxon>Ascomycota</taxon>
        <taxon>Pezizomycotina</taxon>
        <taxon>Dothideomycetes</taxon>
        <taxon>Dothideomycetes incertae sedis</taxon>
        <taxon>Trypetheliales</taxon>
        <taxon>Trypetheliaceae</taxon>
        <taxon>Viridothelium</taxon>
    </lineage>
</organism>
<dbReference type="GO" id="GO:0070652">
    <property type="term" value="C:HAUS complex"/>
    <property type="evidence" value="ECO:0007669"/>
    <property type="project" value="InterPro"/>
</dbReference>
<evidence type="ECO:0000256" key="6">
    <source>
        <dbReference type="ARBA" id="ARBA00022776"/>
    </source>
</evidence>
<evidence type="ECO:0008006" key="13">
    <source>
        <dbReference type="Google" id="ProtNLM"/>
    </source>
</evidence>
<keyword evidence="4" id="KW-0132">Cell division</keyword>
<dbReference type="GO" id="GO:0005819">
    <property type="term" value="C:spindle"/>
    <property type="evidence" value="ECO:0007669"/>
    <property type="project" value="UniProtKB-SubCell"/>
</dbReference>
<evidence type="ECO:0000256" key="2">
    <source>
        <dbReference type="ARBA" id="ARBA00005479"/>
    </source>
</evidence>
<evidence type="ECO:0000256" key="10">
    <source>
        <dbReference type="SAM" id="Coils"/>
    </source>
</evidence>
<reference evidence="11" key="1">
    <citation type="journal article" date="2020" name="Stud. Mycol.">
        <title>101 Dothideomycetes genomes: a test case for predicting lifestyles and emergence of pathogens.</title>
        <authorList>
            <person name="Haridas S."/>
            <person name="Albert R."/>
            <person name="Binder M."/>
            <person name="Bloem J."/>
            <person name="Labutti K."/>
            <person name="Salamov A."/>
            <person name="Andreopoulos B."/>
            <person name="Baker S."/>
            <person name="Barry K."/>
            <person name="Bills G."/>
            <person name="Bluhm B."/>
            <person name="Cannon C."/>
            <person name="Castanera R."/>
            <person name="Culley D."/>
            <person name="Daum C."/>
            <person name="Ezra D."/>
            <person name="Gonzalez J."/>
            <person name="Henrissat B."/>
            <person name="Kuo A."/>
            <person name="Liang C."/>
            <person name="Lipzen A."/>
            <person name="Lutzoni F."/>
            <person name="Magnuson J."/>
            <person name="Mondo S."/>
            <person name="Nolan M."/>
            <person name="Ohm R."/>
            <person name="Pangilinan J."/>
            <person name="Park H.-J."/>
            <person name="Ramirez L."/>
            <person name="Alfaro M."/>
            <person name="Sun H."/>
            <person name="Tritt A."/>
            <person name="Yoshinaga Y."/>
            <person name="Zwiers L.-H."/>
            <person name="Turgeon B."/>
            <person name="Goodwin S."/>
            <person name="Spatafora J."/>
            <person name="Crous P."/>
            <person name="Grigoriev I."/>
        </authorList>
    </citation>
    <scope>NUCLEOTIDE SEQUENCE</scope>
    <source>
        <strain evidence="11">Tuck. ex Michener</strain>
    </source>
</reference>
<keyword evidence="5" id="KW-0493">Microtubule</keyword>
<dbReference type="EMBL" id="ML991780">
    <property type="protein sequence ID" value="KAF2237484.1"/>
    <property type="molecule type" value="Genomic_DNA"/>
</dbReference>
<gene>
    <name evidence="11" type="ORF">EV356DRAFT_511606</name>
</gene>
<keyword evidence="12" id="KW-1185">Reference proteome</keyword>
<evidence type="ECO:0000313" key="11">
    <source>
        <dbReference type="EMBL" id="KAF2237484.1"/>
    </source>
</evidence>
<evidence type="ECO:0000256" key="8">
    <source>
        <dbReference type="ARBA" id="ARBA00023212"/>
    </source>
</evidence>
<dbReference type="PANTHER" id="PTHR31570">
    <property type="entry name" value="HAUS AUGMIN-LIKE COMPLEX SUBUNIT 1"/>
    <property type="match status" value="1"/>
</dbReference>